<evidence type="ECO:0000256" key="3">
    <source>
        <dbReference type="ARBA" id="ARBA00022737"/>
    </source>
</evidence>
<evidence type="ECO:0000256" key="2">
    <source>
        <dbReference type="ARBA" id="ARBA00022448"/>
    </source>
</evidence>
<accession>A0A391NM12</accession>
<dbReference type="SUPFAM" id="SSF48371">
    <property type="entry name" value="ARM repeat"/>
    <property type="match status" value="1"/>
</dbReference>
<dbReference type="Pfam" id="PF16186">
    <property type="entry name" value="Arm_3"/>
    <property type="match status" value="1"/>
</dbReference>
<dbReference type="InterPro" id="IPR016024">
    <property type="entry name" value="ARM-type_fold"/>
</dbReference>
<gene>
    <name evidence="7" type="ORF">KIPB_001767</name>
</gene>
<dbReference type="EMBL" id="BDIP01000263">
    <property type="protein sequence ID" value="GCA62180.1"/>
    <property type="molecule type" value="Genomic_DNA"/>
</dbReference>
<proteinExistence type="inferred from homology"/>
<keyword evidence="2 5" id="KW-0813">Transport</keyword>
<feature type="repeat" description="ARM" evidence="6">
    <location>
        <begin position="136"/>
        <end position="166"/>
    </location>
</feature>
<dbReference type="PIRSF" id="PIRSF005673">
    <property type="entry name" value="Importin_alpha"/>
    <property type="match status" value="1"/>
</dbReference>
<dbReference type="Gene3D" id="1.25.10.10">
    <property type="entry name" value="Leucine-rich Repeat Variant"/>
    <property type="match status" value="1"/>
</dbReference>
<dbReference type="Proteomes" id="UP000265618">
    <property type="component" value="Unassembled WGS sequence"/>
</dbReference>
<dbReference type="PANTHER" id="PTHR23316">
    <property type="entry name" value="IMPORTIN ALPHA"/>
    <property type="match status" value="1"/>
</dbReference>
<dbReference type="AlphaFoldDB" id="A0A391NM12"/>
<evidence type="ECO:0000256" key="6">
    <source>
        <dbReference type="PROSITE-ProRule" id="PRU00259"/>
    </source>
</evidence>
<dbReference type="Pfam" id="PF00514">
    <property type="entry name" value="Arm"/>
    <property type="match status" value="2"/>
</dbReference>
<keyword evidence="8" id="KW-1185">Reference proteome</keyword>
<evidence type="ECO:0000313" key="7">
    <source>
        <dbReference type="EMBL" id="GCA62180.1"/>
    </source>
</evidence>
<protein>
    <recommendedName>
        <fullName evidence="5">Importin subunit alpha</fullName>
    </recommendedName>
</protein>
<keyword evidence="4 5" id="KW-0653">Protein transport</keyword>
<evidence type="ECO:0000313" key="8">
    <source>
        <dbReference type="Proteomes" id="UP000265618"/>
    </source>
</evidence>
<evidence type="ECO:0000256" key="4">
    <source>
        <dbReference type="ARBA" id="ARBA00022927"/>
    </source>
</evidence>
<dbReference type="InterPro" id="IPR011989">
    <property type="entry name" value="ARM-like"/>
</dbReference>
<dbReference type="GO" id="GO:0006606">
    <property type="term" value="P:protein import into nucleus"/>
    <property type="evidence" value="ECO:0007669"/>
    <property type="project" value="InterPro"/>
</dbReference>
<sequence>MVVPTTLAGIEAAVELVRSRVVEEVSKGFAQLRSALALPEPPLFIATTYPDILRKAVQFLDPSYAEDTRHEAVWFLTNVTSGQSEHVQAVCQAGAIPSLLDLIRDASISLGDHAVWCLANVAGDTVEYRDMLLTAGVIPLLVAFIAREGQIDSTIRTAVWCLSNITRGRPPVPYELVRSLIVPVCDLLKNTQSEDIMLECVWTLQHVTALDRKDNQQLIDIMATGVVPRLKEVCVCSDAVAARAALRTIGTLTLGDESLVDALVELHTFDMLGHVITTAHSVLVRKEALWALSNLVVGKLSHKKAFFEAGLGPVAIKMLECTHRDTVQEAVFVVSNCLLAGPSFVADEFLSIQAIPALVTSLRTLTVGNQQSVEDAIVMALDAVIALLERGEGMGQDDNPVALEVERCGGLDLIEAMQESPLHDIYLKTNLIIDSFFMDDLLS</sequence>
<organism evidence="7 8">
    <name type="scientific">Kipferlia bialata</name>
    <dbReference type="NCBI Taxonomy" id="797122"/>
    <lineage>
        <taxon>Eukaryota</taxon>
        <taxon>Metamonada</taxon>
        <taxon>Carpediemonas-like organisms</taxon>
        <taxon>Kipferlia</taxon>
    </lineage>
</organism>
<comment type="caution">
    <text evidence="7">The sequence shown here is derived from an EMBL/GenBank/DDBJ whole genome shotgun (WGS) entry which is preliminary data.</text>
</comment>
<keyword evidence="3" id="KW-0677">Repeat</keyword>
<evidence type="ECO:0000256" key="1">
    <source>
        <dbReference type="ARBA" id="ARBA00010394"/>
    </source>
</evidence>
<name>A0A391NM12_9EUKA</name>
<dbReference type="InterPro" id="IPR000225">
    <property type="entry name" value="Armadillo"/>
</dbReference>
<dbReference type="OrthoDB" id="29145at2759"/>
<comment type="similarity">
    <text evidence="1 5">Belongs to the importin alpha family.</text>
</comment>
<reference evidence="7 8" key="1">
    <citation type="journal article" date="2018" name="PLoS ONE">
        <title>The draft genome of Kipferlia bialata reveals reductive genome evolution in fornicate parasites.</title>
        <authorList>
            <person name="Tanifuji G."/>
            <person name="Takabayashi S."/>
            <person name="Kume K."/>
            <person name="Takagi M."/>
            <person name="Nakayama T."/>
            <person name="Kamikawa R."/>
            <person name="Inagaki Y."/>
            <person name="Hashimoto T."/>
        </authorList>
    </citation>
    <scope>NUCLEOTIDE SEQUENCE [LARGE SCALE GENOMIC DNA]</scope>
    <source>
        <strain evidence="7">NY0173</strain>
    </source>
</reference>
<dbReference type="SMART" id="SM00185">
    <property type="entry name" value="ARM"/>
    <property type="match status" value="6"/>
</dbReference>
<dbReference type="InterPro" id="IPR032413">
    <property type="entry name" value="Arm_3"/>
</dbReference>
<dbReference type="GO" id="GO:0005737">
    <property type="term" value="C:cytoplasm"/>
    <property type="evidence" value="ECO:0007669"/>
    <property type="project" value="InterPro"/>
</dbReference>
<dbReference type="GO" id="GO:0061608">
    <property type="term" value="F:nuclear import signal receptor activity"/>
    <property type="evidence" value="ECO:0007669"/>
    <property type="project" value="InterPro"/>
</dbReference>
<evidence type="ECO:0000256" key="5">
    <source>
        <dbReference type="PIRNR" id="PIRNR005673"/>
    </source>
</evidence>
<dbReference type="PROSITE" id="PS50176">
    <property type="entry name" value="ARM_REPEAT"/>
    <property type="match status" value="1"/>
</dbReference>
<dbReference type="InterPro" id="IPR024931">
    <property type="entry name" value="Importin_alpha"/>
</dbReference>